<dbReference type="InterPro" id="IPR029058">
    <property type="entry name" value="AB_hydrolase_fold"/>
</dbReference>
<dbReference type="SUPFAM" id="SSF53474">
    <property type="entry name" value="alpha/beta-Hydrolases"/>
    <property type="match status" value="1"/>
</dbReference>
<keyword evidence="3" id="KW-0378">Hydrolase</keyword>
<keyword evidence="4" id="KW-1185">Reference proteome</keyword>
<gene>
    <name evidence="3" type="ORF">E8A74_01995</name>
</gene>
<feature type="domain" description="AB hydrolase-1" evidence="2">
    <location>
        <begin position="64"/>
        <end position="295"/>
    </location>
</feature>
<dbReference type="InterPro" id="IPR050960">
    <property type="entry name" value="AB_hydrolase_4_sf"/>
</dbReference>
<protein>
    <submittedName>
        <fullName evidence="3">Alpha/beta fold hydrolase</fullName>
    </submittedName>
</protein>
<dbReference type="GO" id="GO:0047372">
    <property type="term" value="F:monoacylglycerol lipase activity"/>
    <property type="evidence" value="ECO:0007669"/>
    <property type="project" value="TreeGrafter"/>
</dbReference>
<dbReference type="Proteomes" id="UP000309215">
    <property type="component" value="Unassembled WGS sequence"/>
</dbReference>
<dbReference type="OrthoDB" id="5501925at2"/>
<dbReference type="InterPro" id="IPR000073">
    <property type="entry name" value="AB_hydrolase_1"/>
</dbReference>
<comment type="caution">
    <text evidence="3">The sequence shown here is derived from an EMBL/GenBank/DDBJ whole genome shotgun (WGS) entry which is preliminary data.</text>
</comment>
<dbReference type="AlphaFoldDB" id="A0A4U1JMX4"/>
<name>A0A4U1JMX4_9BACT</name>
<dbReference type="PANTHER" id="PTHR10794:SF63">
    <property type="entry name" value="ALPHA_BETA HYDROLASE 1, ISOFORM A"/>
    <property type="match status" value="1"/>
</dbReference>
<dbReference type="EMBL" id="SSMQ01000001">
    <property type="protein sequence ID" value="TKD13378.1"/>
    <property type="molecule type" value="Genomic_DNA"/>
</dbReference>
<evidence type="ECO:0000256" key="1">
    <source>
        <dbReference type="ARBA" id="ARBA00010884"/>
    </source>
</evidence>
<dbReference type="PANTHER" id="PTHR10794">
    <property type="entry name" value="ABHYDROLASE DOMAIN-CONTAINING PROTEIN"/>
    <property type="match status" value="1"/>
</dbReference>
<dbReference type="GO" id="GO:0034338">
    <property type="term" value="F:short-chain carboxylesterase activity"/>
    <property type="evidence" value="ECO:0007669"/>
    <property type="project" value="TreeGrafter"/>
</dbReference>
<sequence>MGDGKNRVFSFLGHWFTIAPVARHTLAPRRVSASVPFRLTVPDAKYGDIRLSGRLHHAPSETLLVVVHGLGGDVRSHYVLSAARAAEAAGIASLRVNLRGSDRTGEDIYHAAITQDLHATLASADLARYSRILLLGYSLGGHIVLRAATESTLDARVRAVAAVCPPLDLFVGARAIDEPGRLLYRRHVLSAIKEIYTEVAGRRPVPLPLAEARRIATIRDWDEHIVAPRFGFRGADHYYGESSVAPRLATLAVPSLVVAAEHDPMVPAHTLLPVLSGARPPLDVRWIDRGGHVGFPARVDLGFPGPGGLEDQVVAWLRDHAGG</sequence>
<reference evidence="3 4" key="1">
    <citation type="submission" date="2019-04" db="EMBL/GenBank/DDBJ databases">
        <authorList>
            <person name="Li Y."/>
            <person name="Wang J."/>
        </authorList>
    </citation>
    <scope>NUCLEOTIDE SEQUENCE [LARGE SCALE GENOMIC DNA]</scope>
    <source>
        <strain evidence="3 4">DSM 14668</strain>
    </source>
</reference>
<evidence type="ECO:0000313" key="4">
    <source>
        <dbReference type="Proteomes" id="UP000309215"/>
    </source>
</evidence>
<evidence type="ECO:0000313" key="3">
    <source>
        <dbReference type="EMBL" id="TKD13378.1"/>
    </source>
</evidence>
<dbReference type="RefSeq" id="WP_136927195.1">
    <property type="nucleotide sequence ID" value="NZ_SSMQ01000001.1"/>
</dbReference>
<dbReference type="Pfam" id="PF12697">
    <property type="entry name" value="Abhydrolase_6"/>
    <property type="match status" value="1"/>
</dbReference>
<comment type="similarity">
    <text evidence="1">Belongs to the AB hydrolase superfamily. AB hydrolase 4 family.</text>
</comment>
<evidence type="ECO:0000259" key="2">
    <source>
        <dbReference type="Pfam" id="PF12697"/>
    </source>
</evidence>
<proteinExistence type="inferred from homology"/>
<accession>A0A4U1JMX4</accession>
<dbReference type="Gene3D" id="3.40.50.1820">
    <property type="entry name" value="alpha/beta hydrolase"/>
    <property type="match status" value="1"/>
</dbReference>
<organism evidence="3 4">
    <name type="scientific">Polyangium fumosum</name>
    <dbReference type="NCBI Taxonomy" id="889272"/>
    <lineage>
        <taxon>Bacteria</taxon>
        <taxon>Pseudomonadati</taxon>
        <taxon>Myxococcota</taxon>
        <taxon>Polyangia</taxon>
        <taxon>Polyangiales</taxon>
        <taxon>Polyangiaceae</taxon>
        <taxon>Polyangium</taxon>
    </lineage>
</organism>